<proteinExistence type="predicted"/>
<dbReference type="AlphaFoldDB" id="A0A814RR07"/>
<evidence type="ECO:0000313" key="2">
    <source>
        <dbReference type="Proteomes" id="UP000663852"/>
    </source>
</evidence>
<sequence length="67" mass="8090">MICLLHFENDNCPSCCIFGYKYYHNRYHATQWTICTVIETPVRLFYFEFLTIEKKRVHYLIQASSSC</sequence>
<reference evidence="1" key="1">
    <citation type="submission" date="2021-02" db="EMBL/GenBank/DDBJ databases">
        <authorList>
            <person name="Nowell W R."/>
        </authorList>
    </citation>
    <scope>NUCLEOTIDE SEQUENCE</scope>
</reference>
<gene>
    <name evidence="1" type="ORF">EDS130_LOCUS21835</name>
</gene>
<comment type="caution">
    <text evidence="1">The sequence shown here is derived from an EMBL/GenBank/DDBJ whole genome shotgun (WGS) entry which is preliminary data.</text>
</comment>
<dbReference type="Proteomes" id="UP000663852">
    <property type="component" value="Unassembled WGS sequence"/>
</dbReference>
<name>A0A814RR07_ADIRI</name>
<accession>A0A814RR07</accession>
<evidence type="ECO:0000313" key="1">
    <source>
        <dbReference type="EMBL" id="CAF1136250.1"/>
    </source>
</evidence>
<organism evidence="1 2">
    <name type="scientific">Adineta ricciae</name>
    <name type="common">Rotifer</name>
    <dbReference type="NCBI Taxonomy" id="249248"/>
    <lineage>
        <taxon>Eukaryota</taxon>
        <taxon>Metazoa</taxon>
        <taxon>Spiralia</taxon>
        <taxon>Gnathifera</taxon>
        <taxon>Rotifera</taxon>
        <taxon>Eurotatoria</taxon>
        <taxon>Bdelloidea</taxon>
        <taxon>Adinetida</taxon>
        <taxon>Adinetidae</taxon>
        <taxon>Adineta</taxon>
    </lineage>
</organism>
<dbReference type="EMBL" id="CAJNOJ010000112">
    <property type="protein sequence ID" value="CAF1136250.1"/>
    <property type="molecule type" value="Genomic_DNA"/>
</dbReference>
<protein>
    <submittedName>
        <fullName evidence="1">Uncharacterized protein</fullName>
    </submittedName>
</protein>